<feature type="compositionally biased region" description="Basic residues" evidence="1">
    <location>
        <begin position="52"/>
        <end position="61"/>
    </location>
</feature>
<organism evidence="2">
    <name type="scientific">Leptospirillum ferriphilum</name>
    <dbReference type="NCBI Taxonomy" id="178606"/>
    <lineage>
        <taxon>Bacteria</taxon>
        <taxon>Pseudomonadati</taxon>
        <taxon>Nitrospirota</taxon>
        <taxon>Nitrospiria</taxon>
        <taxon>Nitrospirales</taxon>
        <taxon>Nitrospiraceae</taxon>
        <taxon>Leptospirillum</taxon>
    </lineage>
</organism>
<gene>
    <name evidence="2" type="ORF">ENX03_04960</name>
</gene>
<dbReference type="AlphaFoldDB" id="A0A7C3LS41"/>
<reference evidence="2" key="1">
    <citation type="journal article" date="2020" name="mSystems">
        <title>Genome- and Community-Level Interaction Insights into Carbon Utilization and Element Cycling Functions of Hydrothermarchaeota in Hydrothermal Sediment.</title>
        <authorList>
            <person name="Zhou Z."/>
            <person name="Liu Y."/>
            <person name="Xu W."/>
            <person name="Pan J."/>
            <person name="Luo Z.H."/>
            <person name="Li M."/>
        </authorList>
    </citation>
    <scope>NUCLEOTIDE SEQUENCE [LARGE SCALE GENOMIC DNA]</scope>
    <source>
        <strain evidence="2">SpSt-902</strain>
    </source>
</reference>
<sequence>MKRIFELFFQLFRSRPKKKNGVLPPVSSSNNGQHAIDDAVLKTIADLGGPKRASHGRKGKAPRIFDRK</sequence>
<evidence type="ECO:0000256" key="1">
    <source>
        <dbReference type="SAM" id="MobiDB-lite"/>
    </source>
</evidence>
<evidence type="ECO:0000313" key="2">
    <source>
        <dbReference type="EMBL" id="HFT93280.1"/>
    </source>
</evidence>
<proteinExistence type="predicted"/>
<accession>A0A7C3LS41</accession>
<comment type="caution">
    <text evidence="2">The sequence shown here is derived from an EMBL/GenBank/DDBJ whole genome shotgun (WGS) entry which is preliminary data.</text>
</comment>
<name>A0A7C3LS41_9BACT</name>
<feature type="region of interest" description="Disordered" evidence="1">
    <location>
        <begin position="47"/>
        <end position="68"/>
    </location>
</feature>
<dbReference type="EMBL" id="DTMM01000096">
    <property type="protein sequence ID" value="HFT93280.1"/>
    <property type="molecule type" value="Genomic_DNA"/>
</dbReference>
<protein>
    <submittedName>
        <fullName evidence="2">Uncharacterized protein</fullName>
    </submittedName>
</protein>